<dbReference type="InterPro" id="IPR017853">
    <property type="entry name" value="GH"/>
</dbReference>
<evidence type="ECO:0000313" key="1">
    <source>
        <dbReference type="EMBL" id="AGS53777.1"/>
    </source>
</evidence>
<proteinExistence type="predicted"/>
<organism evidence="1">
    <name type="scientific">uncultured bacterium contig00378</name>
    <dbReference type="NCBI Taxonomy" id="1181626"/>
    <lineage>
        <taxon>Bacteria</taxon>
        <taxon>environmental samples</taxon>
    </lineage>
</organism>
<accession>A0A806KGQ1</accession>
<reference evidence="1" key="1">
    <citation type="submission" date="2012-03" db="EMBL/GenBank/DDBJ databases">
        <title>Functional metagenomics reveals considerable lignocellulase gene clusters in the gut microbiome of a wood-feeding higher termite.</title>
        <authorList>
            <person name="Liu N."/>
        </authorList>
    </citation>
    <scope>NUCLEOTIDE SEQUENCE</scope>
</reference>
<dbReference type="Gene3D" id="3.20.20.80">
    <property type="entry name" value="Glycosidases"/>
    <property type="match status" value="1"/>
</dbReference>
<name>A0A806KGQ1_9BACT</name>
<dbReference type="SUPFAM" id="SSF51445">
    <property type="entry name" value="(Trans)glycosidases"/>
    <property type="match status" value="1"/>
</dbReference>
<dbReference type="AlphaFoldDB" id="A0A806KGQ1"/>
<sequence>MNKPSMFPLPGSRIAVYVGDSLPIRLEHESFGAPGWQAFLRTNLGRGARARREVIAKAGGRESQSLTFGGASWRDIPLQPASGKWTLDLAITEVGFFRAKAYIVDPDGHQHWPDGTDLGISALPDNLRTGNTIYCAFPRMFGPTRTSVKTEDPVLEAGYRQLESEGMTVIPKSGKLRDVTAQLDHVINTLGCRILHLLPIRPRPDGDGEDGALWKPLRHPRLYRHRPCPH</sequence>
<protein>
    <submittedName>
        <fullName evidence="1">Amylo-alpha-16-glucosidase</fullName>
    </submittedName>
</protein>
<dbReference type="EMBL" id="JQ844251">
    <property type="protein sequence ID" value="AGS53777.1"/>
    <property type="molecule type" value="Genomic_DNA"/>
</dbReference>